<dbReference type="EC" id="2.5.1.25" evidence="1"/>
<protein>
    <recommendedName>
        <fullName evidence="1">tRNA-uridine aminocarboxypropyltransferase</fullName>
        <ecNumber evidence="1">2.5.1.25</ecNumber>
    </recommendedName>
</protein>
<comment type="caution">
    <text evidence="7">The sequence shown here is derived from an EMBL/GenBank/DDBJ whole genome shotgun (WGS) entry which is preliminary data.</text>
</comment>
<dbReference type="RefSeq" id="WP_116013220.1">
    <property type="nucleotide sequence ID" value="NZ_QUOT01000001.1"/>
</dbReference>
<evidence type="ECO:0000313" key="8">
    <source>
        <dbReference type="Proteomes" id="UP000256899"/>
    </source>
</evidence>
<dbReference type="AlphaFoldDB" id="A0A3E0TZT5"/>
<name>A0A3E0TZT5_9GAMM</name>
<dbReference type="InterPro" id="IPR039262">
    <property type="entry name" value="DTWD2/TAPT"/>
</dbReference>
<dbReference type="PANTHER" id="PTHR21392">
    <property type="entry name" value="TRNA-URIDINE AMINOCARBOXYPROPYLTRANSFERASE 2"/>
    <property type="match status" value="1"/>
</dbReference>
<dbReference type="SMART" id="SM01144">
    <property type="entry name" value="DTW"/>
    <property type="match status" value="1"/>
</dbReference>
<reference evidence="8" key="1">
    <citation type="submission" date="2018-08" db="EMBL/GenBank/DDBJ databases">
        <title>Thalassotalea euphylliae genome.</title>
        <authorList>
            <person name="Summers S."/>
            <person name="Rice S.A."/>
            <person name="Freckelton M.L."/>
            <person name="Nedved B.T."/>
            <person name="Hadfield M.G."/>
        </authorList>
    </citation>
    <scope>NUCLEOTIDE SEQUENCE [LARGE SCALE GENOMIC DNA]</scope>
    <source>
        <strain evidence="8">H3</strain>
    </source>
</reference>
<proteinExistence type="inferred from homology"/>
<keyword evidence="8" id="KW-1185">Reference proteome</keyword>
<dbReference type="InterPro" id="IPR005636">
    <property type="entry name" value="DTW"/>
</dbReference>
<accession>A0A3E0TZT5</accession>
<feature type="domain" description="DTW" evidence="6">
    <location>
        <begin position="2"/>
        <end position="200"/>
    </location>
</feature>
<keyword evidence="3" id="KW-0949">S-adenosyl-L-methionine</keyword>
<evidence type="ECO:0000313" key="7">
    <source>
        <dbReference type="EMBL" id="REL29362.1"/>
    </source>
</evidence>
<keyword evidence="2" id="KW-0808">Transferase</keyword>
<dbReference type="GO" id="GO:0016432">
    <property type="term" value="F:tRNA-uridine aminocarboxypropyltransferase activity"/>
    <property type="evidence" value="ECO:0007669"/>
    <property type="project" value="UniProtKB-EC"/>
</dbReference>
<dbReference type="Pfam" id="PF03942">
    <property type="entry name" value="DTW"/>
    <property type="match status" value="1"/>
</dbReference>
<organism evidence="7 8">
    <name type="scientific">Thalassotalea euphylliae</name>
    <dbReference type="NCBI Taxonomy" id="1655234"/>
    <lineage>
        <taxon>Bacteria</taxon>
        <taxon>Pseudomonadati</taxon>
        <taxon>Pseudomonadota</taxon>
        <taxon>Gammaproteobacteria</taxon>
        <taxon>Alteromonadales</taxon>
        <taxon>Colwelliaceae</taxon>
        <taxon>Thalassotalea</taxon>
    </lineage>
</organism>
<sequence length="203" mass="22875">MARATCDNCQRPPARCICQYAAKVDNQAEIVILQHPKEVDHPKGSADLLLTSLSNSRRFVGENFDEHADFQAFLRGMLNEESNLLRKKLYVMFPGEHSSEISAKVIAQPEESTLIVIDGTWKKAYKMFQLSTCLHQLPQLHLPSGLASCYDIRKTQKENALSTLEASCYALGILEQNTGNYASLLENFAQYNQHQLSLRKSAR</sequence>
<gene>
    <name evidence="7" type="ORF">DXX94_00705</name>
</gene>
<keyword evidence="4" id="KW-0819">tRNA processing</keyword>
<evidence type="ECO:0000256" key="3">
    <source>
        <dbReference type="ARBA" id="ARBA00022691"/>
    </source>
</evidence>
<dbReference type="GO" id="GO:0008033">
    <property type="term" value="P:tRNA processing"/>
    <property type="evidence" value="ECO:0007669"/>
    <property type="project" value="UniProtKB-KW"/>
</dbReference>
<evidence type="ECO:0000256" key="4">
    <source>
        <dbReference type="ARBA" id="ARBA00022694"/>
    </source>
</evidence>
<evidence type="ECO:0000256" key="5">
    <source>
        <dbReference type="ARBA" id="ARBA00034489"/>
    </source>
</evidence>
<comment type="similarity">
    <text evidence="5">Belongs to the TDD superfamily. DTWD2 family.</text>
</comment>
<dbReference type="PANTHER" id="PTHR21392:SF0">
    <property type="entry name" value="TRNA-URIDINE AMINOCARBOXYPROPYLTRANSFERASE 2"/>
    <property type="match status" value="1"/>
</dbReference>
<evidence type="ECO:0000256" key="1">
    <source>
        <dbReference type="ARBA" id="ARBA00012386"/>
    </source>
</evidence>
<evidence type="ECO:0000259" key="6">
    <source>
        <dbReference type="SMART" id="SM01144"/>
    </source>
</evidence>
<dbReference type="Proteomes" id="UP000256899">
    <property type="component" value="Unassembled WGS sequence"/>
</dbReference>
<evidence type="ECO:0000256" key="2">
    <source>
        <dbReference type="ARBA" id="ARBA00022679"/>
    </source>
</evidence>
<dbReference type="EMBL" id="QUOT01000001">
    <property type="protein sequence ID" value="REL29362.1"/>
    <property type="molecule type" value="Genomic_DNA"/>
</dbReference>